<dbReference type="AlphaFoldDB" id="A0A026WBG1"/>
<feature type="transmembrane region" description="Helical" evidence="1">
    <location>
        <begin position="46"/>
        <end position="69"/>
    </location>
</feature>
<reference evidence="2 3" key="1">
    <citation type="journal article" date="2014" name="Curr. Biol.">
        <title>The genome of the clonal raider ant Cerapachys biroi.</title>
        <authorList>
            <person name="Oxley P.R."/>
            <person name="Ji L."/>
            <person name="Fetter-Pruneda I."/>
            <person name="McKenzie S.K."/>
            <person name="Li C."/>
            <person name="Hu H."/>
            <person name="Zhang G."/>
            <person name="Kronauer D.J."/>
        </authorList>
    </citation>
    <scope>NUCLEOTIDE SEQUENCE [LARGE SCALE GENOMIC DNA]</scope>
</reference>
<keyword evidence="1" id="KW-0812">Transmembrane</keyword>
<proteinExistence type="predicted"/>
<evidence type="ECO:0000313" key="3">
    <source>
        <dbReference type="Proteomes" id="UP000053097"/>
    </source>
</evidence>
<protein>
    <submittedName>
        <fullName evidence="2">Uncharacterized protein</fullName>
    </submittedName>
</protein>
<feature type="non-terminal residue" evidence="2">
    <location>
        <position position="1"/>
    </location>
</feature>
<dbReference type="OMA" id="YCYIETA"/>
<accession>A0A026WBG1</accession>
<keyword evidence="3" id="KW-1185">Reference proteome</keyword>
<organism evidence="2 3">
    <name type="scientific">Ooceraea biroi</name>
    <name type="common">Clonal raider ant</name>
    <name type="synonym">Cerapachys biroi</name>
    <dbReference type="NCBI Taxonomy" id="2015173"/>
    <lineage>
        <taxon>Eukaryota</taxon>
        <taxon>Metazoa</taxon>
        <taxon>Ecdysozoa</taxon>
        <taxon>Arthropoda</taxon>
        <taxon>Hexapoda</taxon>
        <taxon>Insecta</taxon>
        <taxon>Pterygota</taxon>
        <taxon>Neoptera</taxon>
        <taxon>Endopterygota</taxon>
        <taxon>Hymenoptera</taxon>
        <taxon>Apocrita</taxon>
        <taxon>Aculeata</taxon>
        <taxon>Formicoidea</taxon>
        <taxon>Formicidae</taxon>
        <taxon>Dorylinae</taxon>
        <taxon>Ooceraea</taxon>
    </lineage>
</organism>
<dbReference type="EMBL" id="KK107293">
    <property type="protein sequence ID" value="EZA53288.1"/>
    <property type="molecule type" value="Genomic_DNA"/>
</dbReference>
<dbReference type="STRING" id="2015173.A0A026WBG1"/>
<evidence type="ECO:0000313" key="2">
    <source>
        <dbReference type="EMBL" id="EZA53288.1"/>
    </source>
</evidence>
<sequence>FFLGEGELKNVEIPYIYFEDTFQDDQYQSVKLKGVSNQLEKWPNNVFISFVIACLVISLMLFIVIYQFFSEQKIFEDEHPFNIYFVKEASQLWSTRDFCYIEAAARKQPELNIHLINLMRTSNAFNIPEVHLEMALATQNANIHVENLLVDEFFSKSRLSNITKHLSNELLLMAAKAYLLWNSSGVAMHPSAYCNLSTIHKCRWIKERNQDCTLNKSITIDLMNDLQATQVHCQAFLGFFLQEISKNATQSLKDALDKFCPRIDNCPEVRVLNLESPCSIDVFDCPTVYTIGLFINLSINTKFKLRSIEGVKNELQMSFNVERDLRLMTSILGIEHYTLIMLGVITEYPMLYAPWLLMQLCVIIVEIIVFFVRFFLDGLHFKRNEILQAIFTLYNWLQVFCLFHRQVRQTV</sequence>
<keyword evidence="1" id="KW-0472">Membrane</keyword>
<gene>
    <name evidence="2" type="ORF">X777_06367</name>
</gene>
<dbReference type="OrthoDB" id="7700731at2759"/>
<dbReference type="Proteomes" id="UP000053097">
    <property type="component" value="Unassembled WGS sequence"/>
</dbReference>
<keyword evidence="1" id="KW-1133">Transmembrane helix</keyword>
<name>A0A026WBG1_OOCBI</name>
<evidence type="ECO:0000256" key="1">
    <source>
        <dbReference type="SAM" id="Phobius"/>
    </source>
</evidence>
<feature type="transmembrane region" description="Helical" evidence="1">
    <location>
        <begin position="352"/>
        <end position="376"/>
    </location>
</feature>